<dbReference type="SUPFAM" id="SSF101353">
    <property type="entry name" value="Putative anticodon-binding domain of alanyl-tRNA synthetase (AlaRS)"/>
    <property type="match status" value="1"/>
</dbReference>
<comment type="similarity">
    <text evidence="1">Belongs to the class-II aminoacyl-tRNA synthetase family. Alax-L subfamily.</text>
</comment>
<keyword evidence="4 17" id="KW-0820">tRNA-binding</keyword>
<dbReference type="Proteomes" id="UP000007266">
    <property type="component" value="Linkage group 7"/>
</dbReference>
<evidence type="ECO:0000259" key="18">
    <source>
        <dbReference type="PROSITE" id="PS50860"/>
    </source>
</evidence>
<dbReference type="FunFam" id="3.30.980.10:FF:000013">
    <property type="entry name" value="alanine--tRNA ligase, mitochondrial"/>
    <property type="match status" value="1"/>
</dbReference>
<dbReference type="PRINTS" id="PR00980">
    <property type="entry name" value="TRNASYNTHALA"/>
</dbReference>
<dbReference type="GO" id="GO:0002161">
    <property type="term" value="F:aminoacyl-tRNA deacylase activity"/>
    <property type="evidence" value="ECO:0000318"/>
    <property type="project" value="GO_Central"/>
</dbReference>
<evidence type="ECO:0000256" key="13">
    <source>
        <dbReference type="ARBA" id="ARBA00023128"/>
    </source>
</evidence>
<dbReference type="CDD" id="cd00673">
    <property type="entry name" value="AlaRS_core"/>
    <property type="match status" value="1"/>
</dbReference>
<keyword evidence="8 17" id="KW-0862">Zinc</keyword>
<dbReference type="OMA" id="ECFEIWR"/>
<dbReference type="InterPro" id="IPR018163">
    <property type="entry name" value="Thr/Ala-tRNA-synth_IIc_edit"/>
</dbReference>
<dbReference type="Pfam" id="PF07973">
    <property type="entry name" value="tRNA_SAD"/>
    <property type="match status" value="1"/>
</dbReference>
<dbReference type="InterPro" id="IPR018164">
    <property type="entry name" value="Ala-tRNA-synth_IIc_N"/>
</dbReference>
<dbReference type="Gene3D" id="2.40.30.130">
    <property type="match status" value="1"/>
</dbReference>
<feature type="binding site" evidence="17">
    <location>
        <position position="710"/>
    </location>
    <ligand>
        <name>Zn(2+)</name>
        <dbReference type="ChEBI" id="CHEBI:29105"/>
    </ligand>
</feature>
<keyword evidence="5 17" id="KW-0436">Ligase</keyword>
<evidence type="ECO:0000256" key="1">
    <source>
        <dbReference type="ARBA" id="ARBA00008429"/>
    </source>
</evidence>
<reference evidence="19 20" key="2">
    <citation type="journal article" date="2010" name="Nucleic Acids Res.">
        <title>BeetleBase in 2010: revisions to provide comprehensive genomic information for Tribolium castaneum.</title>
        <authorList>
            <person name="Kim H.S."/>
            <person name="Murphy T."/>
            <person name="Xia J."/>
            <person name="Caragea D."/>
            <person name="Park Y."/>
            <person name="Beeman R.W."/>
            <person name="Lorenzen M.D."/>
            <person name="Butcher S."/>
            <person name="Manak J.R."/>
            <person name="Brown S.J."/>
        </authorList>
    </citation>
    <scope>GENOME REANNOTATION</scope>
    <source>
        <strain evidence="19 20">Georgia GA2</strain>
    </source>
</reference>
<evidence type="ECO:0000256" key="11">
    <source>
        <dbReference type="ARBA" id="ARBA00022917"/>
    </source>
</evidence>
<organism evidence="19 20">
    <name type="scientific">Tribolium castaneum</name>
    <name type="common">Red flour beetle</name>
    <dbReference type="NCBI Taxonomy" id="7070"/>
    <lineage>
        <taxon>Eukaryota</taxon>
        <taxon>Metazoa</taxon>
        <taxon>Ecdysozoa</taxon>
        <taxon>Arthropoda</taxon>
        <taxon>Hexapoda</taxon>
        <taxon>Insecta</taxon>
        <taxon>Pterygota</taxon>
        <taxon>Neoptera</taxon>
        <taxon>Endopterygota</taxon>
        <taxon>Coleoptera</taxon>
        <taxon>Polyphaga</taxon>
        <taxon>Cucujiformia</taxon>
        <taxon>Tenebrionidae</taxon>
        <taxon>Tenebrionidae incertae sedis</taxon>
        <taxon>Tribolium</taxon>
    </lineage>
</organism>
<dbReference type="EC" id="6.1.1.7" evidence="2"/>
<dbReference type="GO" id="GO:0006419">
    <property type="term" value="P:alanyl-tRNA aminoacylation"/>
    <property type="evidence" value="ECO:0000318"/>
    <property type="project" value="GO_Central"/>
</dbReference>
<keyword evidence="10 17" id="KW-0694">RNA-binding</keyword>
<evidence type="ECO:0000256" key="15">
    <source>
        <dbReference type="ARBA" id="ARBA00032577"/>
    </source>
</evidence>
<feature type="domain" description="Alanyl-transfer RNA synthetases family profile" evidence="18">
    <location>
        <begin position="102"/>
        <end position="861"/>
    </location>
</feature>
<keyword evidence="14 17" id="KW-0030">Aminoacyl-tRNA synthetase</keyword>
<keyword evidence="13" id="KW-0496">Mitochondrion</keyword>
<evidence type="ECO:0000313" key="20">
    <source>
        <dbReference type="Proteomes" id="UP000007266"/>
    </source>
</evidence>
<evidence type="ECO:0000256" key="5">
    <source>
        <dbReference type="ARBA" id="ARBA00022598"/>
    </source>
</evidence>
<dbReference type="PANTHER" id="PTHR11777:SF9">
    <property type="entry name" value="ALANINE--TRNA LIGASE, CYTOPLASMIC"/>
    <property type="match status" value="1"/>
</dbReference>
<accession>A0A139WES2</accession>
<evidence type="ECO:0000256" key="6">
    <source>
        <dbReference type="ARBA" id="ARBA00022723"/>
    </source>
</evidence>
<dbReference type="InterPro" id="IPR018165">
    <property type="entry name" value="Ala-tRNA-synth_IIc_core"/>
</dbReference>
<dbReference type="NCBIfam" id="TIGR00344">
    <property type="entry name" value="alaS"/>
    <property type="match status" value="1"/>
</dbReference>
<evidence type="ECO:0000313" key="19">
    <source>
        <dbReference type="EMBL" id="KYB26355.1"/>
    </source>
</evidence>
<dbReference type="Pfam" id="PF01411">
    <property type="entry name" value="tRNA-synt_2c"/>
    <property type="match status" value="2"/>
</dbReference>
<dbReference type="InterPro" id="IPR009000">
    <property type="entry name" value="Transl_B-barrel_sf"/>
</dbReference>
<evidence type="ECO:0000256" key="17">
    <source>
        <dbReference type="HAMAP-Rule" id="MF_03133"/>
    </source>
</evidence>
<evidence type="ECO:0000256" key="4">
    <source>
        <dbReference type="ARBA" id="ARBA00022555"/>
    </source>
</evidence>
<keyword evidence="11 17" id="KW-0648">Protein biosynthesis</keyword>
<dbReference type="AlphaFoldDB" id="A0A139WES2"/>
<feature type="binding site" evidence="17">
    <location>
        <position position="822"/>
    </location>
    <ligand>
        <name>Zn(2+)</name>
        <dbReference type="ChEBI" id="CHEBI:29105"/>
    </ligand>
</feature>
<dbReference type="GO" id="GO:0008270">
    <property type="term" value="F:zinc ion binding"/>
    <property type="evidence" value="ECO:0007669"/>
    <property type="project" value="UniProtKB-UniRule"/>
</dbReference>
<evidence type="ECO:0000256" key="16">
    <source>
        <dbReference type="ARBA" id="ARBA00048300"/>
    </source>
</evidence>
<evidence type="ECO:0000256" key="7">
    <source>
        <dbReference type="ARBA" id="ARBA00022741"/>
    </source>
</evidence>
<name>A0A139WES2_TRICA</name>
<gene>
    <name evidence="19" type="primary">AUGUSTUS-3.0.2_33816</name>
    <name evidence="19" type="ORF">TcasGA2_TC033816</name>
</gene>
<keyword evidence="9 17" id="KW-0067">ATP-binding</keyword>
<comment type="function">
    <text evidence="17">Catalyzes the attachment of alanine to tRNA(Ala) in a two-step reaction: alanine is first activated by ATP to form Ala-AMP and then transferred to the acceptor end of tRNA(Ala). Also edits incorrectly charged tRNA(Ala) via its editing domain.</text>
</comment>
<dbReference type="Gene3D" id="3.30.980.10">
    <property type="entry name" value="Threonyl-trna Synthetase, Chain A, domain 2"/>
    <property type="match status" value="1"/>
</dbReference>
<dbReference type="FunCoup" id="A0A139WES2">
    <property type="interactions" value="371"/>
</dbReference>
<dbReference type="InterPro" id="IPR002318">
    <property type="entry name" value="Ala-tRNA-lgiase_IIc"/>
</dbReference>
<dbReference type="SUPFAM" id="SSF55186">
    <property type="entry name" value="ThrRS/AlaRS common domain"/>
    <property type="match status" value="1"/>
</dbReference>
<dbReference type="InParanoid" id="A0A139WES2"/>
<dbReference type="PROSITE" id="PS50860">
    <property type="entry name" value="AA_TRNA_LIGASE_II_ALA"/>
    <property type="match status" value="1"/>
</dbReference>
<dbReference type="SUPFAM" id="SSF50447">
    <property type="entry name" value="Translation proteins"/>
    <property type="match status" value="1"/>
</dbReference>
<reference evidence="19 20" key="1">
    <citation type="journal article" date="2008" name="Nature">
        <title>The genome of the model beetle and pest Tribolium castaneum.</title>
        <authorList>
            <consortium name="Tribolium Genome Sequencing Consortium"/>
            <person name="Richards S."/>
            <person name="Gibbs R.A."/>
            <person name="Weinstock G.M."/>
            <person name="Brown S.J."/>
            <person name="Denell R."/>
            <person name="Beeman R.W."/>
            <person name="Gibbs R."/>
            <person name="Beeman R.W."/>
            <person name="Brown S.J."/>
            <person name="Bucher G."/>
            <person name="Friedrich M."/>
            <person name="Grimmelikhuijzen C.J."/>
            <person name="Klingler M."/>
            <person name="Lorenzen M."/>
            <person name="Richards S."/>
            <person name="Roth S."/>
            <person name="Schroder R."/>
            <person name="Tautz D."/>
            <person name="Zdobnov E.M."/>
            <person name="Muzny D."/>
            <person name="Gibbs R.A."/>
            <person name="Weinstock G.M."/>
            <person name="Attaway T."/>
            <person name="Bell S."/>
            <person name="Buhay C.J."/>
            <person name="Chandrabose M.N."/>
            <person name="Chavez D."/>
            <person name="Clerk-Blankenburg K.P."/>
            <person name="Cree A."/>
            <person name="Dao M."/>
            <person name="Davis C."/>
            <person name="Chacko J."/>
            <person name="Dinh H."/>
            <person name="Dugan-Rocha S."/>
            <person name="Fowler G."/>
            <person name="Garner T.T."/>
            <person name="Garnes J."/>
            <person name="Gnirke A."/>
            <person name="Hawes A."/>
            <person name="Hernandez J."/>
            <person name="Hines S."/>
            <person name="Holder M."/>
            <person name="Hume J."/>
            <person name="Jhangiani S.N."/>
            <person name="Joshi V."/>
            <person name="Khan Z.M."/>
            <person name="Jackson L."/>
            <person name="Kovar C."/>
            <person name="Kowis A."/>
            <person name="Lee S."/>
            <person name="Lewis L.R."/>
            <person name="Margolis J."/>
            <person name="Morgan M."/>
            <person name="Nazareth L.V."/>
            <person name="Nguyen N."/>
            <person name="Okwuonu G."/>
            <person name="Parker D."/>
            <person name="Richards S."/>
            <person name="Ruiz S.J."/>
            <person name="Santibanez J."/>
            <person name="Savard J."/>
            <person name="Scherer S.E."/>
            <person name="Schneider B."/>
            <person name="Sodergren E."/>
            <person name="Tautz D."/>
            <person name="Vattahil S."/>
            <person name="Villasana D."/>
            <person name="White C.S."/>
            <person name="Wright R."/>
            <person name="Park Y."/>
            <person name="Beeman R.W."/>
            <person name="Lord J."/>
            <person name="Oppert B."/>
            <person name="Lorenzen M."/>
            <person name="Brown S."/>
            <person name="Wang L."/>
            <person name="Savard J."/>
            <person name="Tautz D."/>
            <person name="Richards S."/>
            <person name="Weinstock G."/>
            <person name="Gibbs R.A."/>
            <person name="Liu Y."/>
            <person name="Worley K."/>
            <person name="Weinstock G."/>
            <person name="Elsik C.G."/>
            <person name="Reese J.T."/>
            <person name="Elhaik E."/>
            <person name="Landan G."/>
            <person name="Graur D."/>
            <person name="Arensburger P."/>
            <person name="Atkinson P."/>
            <person name="Beeman R.W."/>
            <person name="Beidler J."/>
            <person name="Brown S.J."/>
            <person name="Demuth J.P."/>
            <person name="Drury D.W."/>
            <person name="Du Y.Z."/>
            <person name="Fujiwara H."/>
            <person name="Lorenzen M."/>
            <person name="Maselli V."/>
            <person name="Osanai M."/>
            <person name="Park Y."/>
            <person name="Robertson H.M."/>
            <person name="Tu Z."/>
            <person name="Wang J.J."/>
            <person name="Wang S."/>
            <person name="Richards S."/>
            <person name="Song H."/>
            <person name="Zhang L."/>
            <person name="Sodergren E."/>
            <person name="Werner D."/>
            <person name="Stanke M."/>
            <person name="Morgenstern B."/>
            <person name="Solovyev V."/>
            <person name="Kosarev P."/>
            <person name="Brown G."/>
            <person name="Chen H.C."/>
            <person name="Ermolaeva O."/>
            <person name="Hlavina W."/>
            <person name="Kapustin Y."/>
            <person name="Kiryutin B."/>
            <person name="Kitts P."/>
            <person name="Maglott D."/>
            <person name="Pruitt K."/>
            <person name="Sapojnikov V."/>
            <person name="Souvorov A."/>
            <person name="Mackey A.J."/>
            <person name="Waterhouse R.M."/>
            <person name="Wyder S."/>
            <person name="Zdobnov E.M."/>
            <person name="Zdobnov E.M."/>
            <person name="Wyder S."/>
            <person name="Kriventseva E.V."/>
            <person name="Kadowaki T."/>
            <person name="Bork P."/>
            <person name="Aranda M."/>
            <person name="Bao R."/>
            <person name="Beermann A."/>
            <person name="Berns N."/>
            <person name="Bolognesi R."/>
            <person name="Bonneton F."/>
            <person name="Bopp D."/>
            <person name="Brown S.J."/>
            <person name="Bucher G."/>
            <person name="Butts T."/>
            <person name="Chaumot A."/>
            <person name="Denell R.E."/>
            <person name="Ferrier D.E."/>
            <person name="Friedrich M."/>
            <person name="Gordon C.M."/>
            <person name="Jindra M."/>
            <person name="Klingler M."/>
            <person name="Lan Q."/>
            <person name="Lattorff H.M."/>
            <person name="Laudet V."/>
            <person name="von Levetsow C."/>
            <person name="Liu Z."/>
            <person name="Lutz R."/>
            <person name="Lynch J.A."/>
            <person name="da Fonseca R.N."/>
            <person name="Posnien N."/>
            <person name="Reuter R."/>
            <person name="Roth S."/>
            <person name="Savard J."/>
            <person name="Schinko J.B."/>
            <person name="Schmitt C."/>
            <person name="Schoppmeier M."/>
            <person name="Schroder R."/>
            <person name="Shippy T.D."/>
            <person name="Simonnet F."/>
            <person name="Marques-Souza H."/>
            <person name="Tautz D."/>
            <person name="Tomoyasu Y."/>
            <person name="Trauner J."/>
            <person name="Van der Zee M."/>
            <person name="Vervoort M."/>
            <person name="Wittkopp N."/>
            <person name="Wimmer E.A."/>
            <person name="Yang X."/>
            <person name="Jones A.K."/>
            <person name="Sattelle D.B."/>
            <person name="Ebert P.R."/>
            <person name="Nelson D."/>
            <person name="Scott J.G."/>
            <person name="Beeman R.W."/>
            <person name="Muthukrishnan S."/>
            <person name="Kramer K.J."/>
            <person name="Arakane Y."/>
            <person name="Beeman R.W."/>
            <person name="Zhu Q."/>
            <person name="Hogenkamp D."/>
            <person name="Dixit R."/>
            <person name="Oppert B."/>
            <person name="Jiang H."/>
            <person name="Zou Z."/>
            <person name="Marshall J."/>
            <person name="Elpidina E."/>
            <person name="Vinokurov K."/>
            <person name="Oppert C."/>
            <person name="Zou Z."/>
            <person name="Evans J."/>
            <person name="Lu Z."/>
            <person name="Zhao P."/>
            <person name="Sumathipala N."/>
            <person name="Altincicek B."/>
            <person name="Vilcinskas A."/>
            <person name="Williams M."/>
            <person name="Hultmark D."/>
            <person name="Hetru C."/>
            <person name="Jiang H."/>
            <person name="Grimmelikhuijzen C.J."/>
            <person name="Hauser F."/>
            <person name="Cazzamali G."/>
            <person name="Williamson M."/>
            <person name="Park Y."/>
            <person name="Li B."/>
            <person name="Tanaka Y."/>
            <person name="Predel R."/>
            <person name="Neupert S."/>
            <person name="Schachtner J."/>
            <person name="Verleyen P."/>
            <person name="Raible F."/>
            <person name="Bork P."/>
            <person name="Friedrich M."/>
            <person name="Walden K.K."/>
            <person name="Robertson H.M."/>
            <person name="Angeli S."/>
            <person name="Foret S."/>
            <person name="Bucher G."/>
            <person name="Schuetz S."/>
            <person name="Maleszka R."/>
            <person name="Wimmer E.A."/>
            <person name="Beeman R.W."/>
            <person name="Lorenzen M."/>
            <person name="Tomoyasu Y."/>
            <person name="Miller S.C."/>
            <person name="Grossmann D."/>
            <person name="Bucher G."/>
        </authorList>
    </citation>
    <scope>NUCLEOTIDE SEQUENCE [LARGE SCALE GENOMIC DNA]</scope>
    <source>
        <strain evidence="19 20">Georgia GA2</strain>
    </source>
</reference>
<evidence type="ECO:0000256" key="2">
    <source>
        <dbReference type="ARBA" id="ARBA00013168"/>
    </source>
</evidence>
<comment type="cofactor">
    <cofactor evidence="17">
        <name>Zn(2+)</name>
        <dbReference type="ChEBI" id="CHEBI:29105"/>
    </cofactor>
    <text evidence="17">Binds 1 zinc ion per subunit.</text>
</comment>
<keyword evidence="20" id="KW-1185">Reference proteome</keyword>
<comment type="domain">
    <text evidence="17">Consists of three domains; the N-terminal catalytic domain, the editing domain and the C-terminal C-Ala domain. The editing domain removes incorrectly charged amino acids, while the C-Ala domain, along with tRNA(Ala), serves as a bridge to cooperatively bring together the editing and aminoacylation centers thus stimulating deacylation of misacylated tRNAs.</text>
</comment>
<dbReference type="eggNOG" id="KOG0188">
    <property type="taxonomic scope" value="Eukaryota"/>
</dbReference>
<feature type="binding site" evidence="17">
    <location>
        <position position="714"/>
    </location>
    <ligand>
        <name>Zn(2+)</name>
        <dbReference type="ChEBI" id="CHEBI:29105"/>
    </ligand>
</feature>
<feature type="binding site" evidence="17">
    <location>
        <position position="818"/>
    </location>
    <ligand>
        <name>Zn(2+)</name>
        <dbReference type="ChEBI" id="CHEBI:29105"/>
    </ligand>
</feature>
<evidence type="ECO:0000256" key="14">
    <source>
        <dbReference type="ARBA" id="ARBA00023146"/>
    </source>
</evidence>
<dbReference type="GO" id="GO:0004813">
    <property type="term" value="F:alanine-tRNA ligase activity"/>
    <property type="evidence" value="ECO:0000318"/>
    <property type="project" value="GO_Central"/>
</dbReference>
<evidence type="ECO:0000256" key="10">
    <source>
        <dbReference type="ARBA" id="ARBA00022884"/>
    </source>
</evidence>
<dbReference type="InterPro" id="IPR045864">
    <property type="entry name" value="aa-tRNA-synth_II/BPL/LPL"/>
</dbReference>
<dbReference type="GO" id="GO:0000049">
    <property type="term" value="F:tRNA binding"/>
    <property type="evidence" value="ECO:0007669"/>
    <property type="project" value="UniProtKB-KW"/>
</dbReference>
<dbReference type="EMBL" id="KQ971354">
    <property type="protein sequence ID" value="KYB26355.1"/>
    <property type="molecule type" value="Genomic_DNA"/>
</dbReference>
<keyword evidence="12" id="KW-0809">Transit peptide</keyword>
<evidence type="ECO:0000256" key="8">
    <source>
        <dbReference type="ARBA" id="ARBA00022833"/>
    </source>
</evidence>
<dbReference type="SUPFAM" id="SSF55681">
    <property type="entry name" value="Class II aaRS and biotin synthetases"/>
    <property type="match status" value="1"/>
</dbReference>
<dbReference type="InterPro" id="IPR018162">
    <property type="entry name" value="Ala-tRNA-ligase_IIc_anticod-bd"/>
</dbReference>
<comment type="catalytic activity">
    <reaction evidence="16 17">
        <text>tRNA(Ala) + L-alanine + ATP = L-alanyl-tRNA(Ala) + AMP + diphosphate</text>
        <dbReference type="Rhea" id="RHEA:12540"/>
        <dbReference type="Rhea" id="RHEA-COMP:9657"/>
        <dbReference type="Rhea" id="RHEA-COMP:9923"/>
        <dbReference type="ChEBI" id="CHEBI:30616"/>
        <dbReference type="ChEBI" id="CHEBI:33019"/>
        <dbReference type="ChEBI" id="CHEBI:57972"/>
        <dbReference type="ChEBI" id="CHEBI:78442"/>
        <dbReference type="ChEBI" id="CHEBI:78497"/>
        <dbReference type="ChEBI" id="CHEBI:456215"/>
        <dbReference type="EC" id="6.1.1.7"/>
    </reaction>
</comment>
<dbReference type="GO" id="GO:0005524">
    <property type="term" value="F:ATP binding"/>
    <property type="evidence" value="ECO:0007669"/>
    <property type="project" value="UniProtKB-UniRule"/>
</dbReference>
<comment type="subunit">
    <text evidence="17">Monomer.</text>
</comment>
<dbReference type="STRING" id="7070.A0A139WES2"/>
<evidence type="ECO:0000256" key="9">
    <source>
        <dbReference type="ARBA" id="ARBA00022840"/>
    </source>
</evidence>
<dbReference type="HAMAP" id="MF_00036_B">
    <property type="entry name" value="Ala_tRNA_synth_B"/>
    <property type="match status" value="1"/>
</dbReference>
<evidence type="ECO:0000256" key="3">
    <source>
        <dbReference type="ARBA" id="ARBA00017959"/>
    </source>
</evidence>
<dbReference type="Gene3D" id="3.30.930.10">
    <property type="entry name" value="Bira Bifunctional Protein, Domain 2"/>
    <property type="match status" value="1"/>
</dbReference>
<dbReference type="InterPro" id="IPR023033">
    <property type="entry name" value="Ala_tRNA_ligase_euk/bac"/>
</dbReference>
<dbReference type="PANTHER" id="PTHR11777">
    <property type="entry name" value="ALANYL-TRNA SYNTHETASE"/>
    <property type="match status" value="1"/>
</dbReference>
<evidence type="ECO:0000256" key="12">
    <source>
        <dbReference type="ARBA" id="ARBA00022946"/>
    </source>
</evidence>
<sequence>MINLFAIILPIDSTVRESKKFMHLCFKTQEYYFTEDAQKAEELARLTRISKHYLREFSLAGFCNVSKSIIFCFIGNVATYVIITLQFNEANIEKSKYVDKDRTGKAIRQKFLDYFINKNNHNFIKSSPVVPFCDPTVAFVNAGMNQFKGVFLGTHQPQYKNVANSQKCIRVGGKHNDLNVVGGDGYHHTFFEMLGNWSFGDYFKQEACELAWKLLTEEYKIHPSRLYVTYFKGDPVLGIDEDLETKEIWKTIGVSEDRILPFTSKDNFWEMGPTGPCGPCTEIHIDHTTSNNRAKLVNKGLHDLTELWNLVFIQYNRKSNESVDLLPEKHVDTGMGFERLTAVLQGKISNYDTDNFTYLLKAIHKNCSKIPEYRGTFGEKDWNSLDASYRVLADHARMVTVCLADAMIPEQNQKLRRVMRRAFLLCENVFNKDSGLLKELSNYVIEHLGCVYPEMERNVKQIHQIIDYEEEVYKSVRKQATEEWVKLAKHQPKLLSLDINENPSLVAGYKEISSTNPKFIDAQLAFKLYDTFGLDEDSISSLAQILNLPFNASDLHKQLELAKIRSKEQGLVSGPNVYEQLTRAKVPKTDRSTLYNYAKKGEKYVFDDLEVVILKIVKDSKLVRQIESENFYGLVLDKSSFYTEAGGQISDRGAINFGDCVFEVTEAQDCNGYILHKGFLRSGESGRVKVGMTGSLKIDPDFRLKNMRNHTAVHLLNSVLKKVKGATCQKSSKVTQNYFNLDVGIFAEKLSLDELELVESTITKVIQGRLPVNISELDSQRLANLDEIILIPGEVYPETGIRVVEVKGGEGFLSREPCCGTHVLNTSDIEDFCIVSMKSLGRSTTSIHGVTGDRAKVAKSNGTHLLTNLETLEKSVSDNIDKPDVLNMAITSFKKQLNYSVEDENILPVVVKQQCADILNKISKQIKDSGKRNLREFIEIEMRNAMESNVSQTAKNRKYMVHYLRTSLILENVSLQKATNLCPDIPVLIISYSDNVVKARCCVPENMKNVSFDAEKWMKETVAAVFKCSLVPPKGYDPSLVCNMKAKRVKLEDWDPLLQESLELAKKFAEQNL</sequence>
<dbReference type="InterPro" id="IPR012947">
    <property type="entry name" value="tRNA_SAD"/>
</dbReference>
<keyword evidence="7 17" id="KW-0547">Nucleotide-binding</keyword>
<protein>
    <recommendedName>
        <fullName evidence="3">Alanine--tRNA ligase</fullName>
        <ecNumber evidence="2">6.1.1.7</ecNumber>
    </recommendedName>
    <alternativeName>
        <fullName evidence="15">Alanyl-tRNA synthetase</fullName>
    </alternativeName>
</protein>
<dbReference type="InterPro" id="IPR050058">
    <property type="entry name" value="Ala-tRNA_ligase"/>
</dbReference>
<proteinExistence type="inferred from homology"/>
<keyword evidence="6 17" id="KW-0479">Metal-binding</keyword>
<dbReference type="FunFam" id="3.30.930.10:FF:000011">
    <property type="entry name" value="Alanine--tRNA ligase, cytoplasmic"/>
    <property type="match status" value="1"/>
</dbReference>
<dbReference type="SMART" id="SM00863">
    <property type="entry name" value="tRNA_SAD"/>
    <property type="match status" value="1"/>
</dbReference>
<dbReference type="GO" id="GO:0005737">
    <property type="term" value="C:cytoplasm"/>
    <property type="evidence" value="ECO:0007669"/>
    <property type="project" value="InterPro"/>
</dbReference>